<evidence type="ECO:0000256" key="2">
    <source>
        <dbReference type="ARBA" id="ARBA00012756"/>
    </source>
</evidence>
<reference evidence="7 8" key="1">
    <citation type="journal article" date="2019" name="Int. J. Syst. Evol. Microbiol.">
        <title>The Global Catalogue of Microorganisms (GCM) 10K type strain sequencing project: providing services to taxonomists for standard genome sequencing and annotation.</title>
        <authorList>
            <consortium name="The Broad Institute Genomics Platform"/>
            <consortium name="The Broad Institute Genome Sequencing Center for Infectious Disease"/>
            <person name="Wu L."/>
            <person name="Ma J."/>
        </authorList>
    </citation>
    <scope>NUCLEOTIDE SEQUENCE [LARGE SCALE GENOMIC DNA]</scope>
    <source>
        <strain evidence="7 8">XZYJT29</strain>
    </source>
</reference>
<feature type="compositionally biased region" description="Basic and acidic residues" evidence="5">
    <location>
        <begin position="47"/>
        <end position="58"/>
    </location>
</feature>
<protein>
    <recommendedName>
        <fullName evidence="2">beta-galactosidase</fullName>
        <ecNumber evidence="2">3.2.1.23</ecNumber>
    </recommendedName>
</protein>
<evidence type="ECO:0000256" key="3">
    <source>
        <dbReference type="ARBA" id="ARBA00022801"/>
    </source>
</evidence>
<feature type="region of interest" description="Disordered" evidence="5">
    <location>
        <begin position="19"/>
        <end position="58"/>
    </location>
</feature>
<dbReference type="GeneID" id="78821879"/>
<comment type="catalytic activity">
    <reaction evidence="1">
        <text>Hydrolysis of terminal non-reducing beta-D-galactose residues in beta-D-galactosides.</text>
        <dbReference type="EC" id="3.2.1.23"/>
    </reaction>
</comment>
<dbReference type="PANTHER" id="PTHR46323">
    <property type="entry name" value="BETA-GALACTOSIDASE"/>
    <property type="match status" value="1"/>
</dbReference>
<feature type="domain" description="Glycoside hydrolase family 2 immunoglobulin-like beta-sandwich" evidence="6">
    <location>
        <begin position="180"/>
        <end position="270"/>
    </location>
</feature>
<dbReference type="SUPFAM" id="SSF49785">
    <property type="entry name" value="Galactose-binding domain-like"/>
    <property type="match status" value="1"/>
</dbReference>
<proteinExistence type="predicted"/>
<dbReference type="Proteomes" id="UP001596432">
    <property type="component" value="Unassembled WGS sequence"/>
</dbReference>
<evidence type="ECO:0000256" key="5">
    <source>
        <dbReference type="SAM" id="MobiDB-lite"/>
    </source>
</evidence>
<evidence type="ECO:0000256" key="4">
    <source>
        <dbReference type="ARBA" id="ARBA00023295"/>
    </source>
</evidence>
<dbReference type="InterPro" id="IPR017853">
    <property type="entry name" value="GH"/>
</dbReference>
<keyword evidence="4" id="KW-0326">Glycosidase</keyword>
<evidence type="ECO:0000256" key="1">
    <source>
        <dbReference type="ARBA" id="ARBA00001412"/>
    </source>
</evidence>
<dbReference type="AlphaFoldDB" id="A0ABD5Y280"/>
<accession>A0ABD5Y280</accession>
<organism evidence="7 8">
    <name type="scientific">Halosimplex aquaticum</name>
    <dbReference type="NCBI Taxonomy" id="3026162"/>
    <lineage>
        <taxon>Archaea</taxon>
        <taxon>Methanobacteriati</taxon>
        <taxon>Methanobacteriota</taxon>
        <taxon>Stenosarchaea group</taxon>
        <taxon>Halobacteria</taxon>
        <taxon>Halobacteriales</taxon>
        <taxon>Haloarculaceae</taxon>
        <taxon>Halosimplex</taxon>
    </lineage>
</organism>
<dbReference type="EC" id="3.2.1.23" evidence="2"/>
<dbReference type="InterPro" id="IPR050347">
    <property type="entry name" value="Bact_Beta-galactosidase"/>
</dbReference>
<dbReference type="RefSeq" id="WP_274322644.1">
    <property type="nucleotide sequence ID" value="NZ_CP118158.1"/>
</dbReference>
<sequence>MTDASTDRISLADRWEFALDPDDGGDAECSPPTVLDDGIGLPGTTDEAEKGERTTERTPGHLTRRYRYEGAAWYRTTVEIPDAWADRRVVLRLERTRPVRVWVDGDPAGRGDSLSTPHEYDLSDALDPGEHAVALRIDTGSDPVAFPGVQRSHAATEHTQTNWNGVVGDLELVATDPVWIDDCRVSPEPAAGTARVAVTVGNRTGGVAEGSVELAAESADGTHTVAPETASFRVDGESATVEVEYDLGDPLRWDEFDPDHYELTATLDATAEGAGTTAATGAAYRHATETVFGVRSFERDGTRFAVNGKTTFLRGNVDCCIFPETGYPPTDEAAWREVFETAREYGLNHYRFHSWCPPEAAFRAADDLGIYLQPELPLWNNGGAFEDREAAAFYRAEAERILDEYGNHPSFVMFALGNELAGDFAAMSDLVESLRDRDPRRLYACGSYNGLSDSTLTEADDYWTTASVPPDPTDVDSGREMVRGAAIDDAPPATTTDYREAVEDIPIPVVAHEIGQYQTYPDFAGLERYGGVLAPRNLELKRDHLEAHGLLDRAEAFSDASGRLSVQCYREEVEAALRTPGFGGFQLLQLEDFPGQGTALVGILDAFRESKGLIEPAEWRQFCAESVPLVRMDARTFAADESLAADVQLAHFGPASHESVAAEWTLTTADWAGDSDAVIADGTLPAADVPQGELVDLGAVEVGFGNALENADVDAPVRLTLSVSVAATDAATDYDVWVYPADLPAVDADSESFGGSADAPVTVSRAFDEETRESLESGEDVILVPRHDDVRHSVKSAFAPCFWSYALFKRNAPPGTMGPLCDSDHPLFDDFPTEAHGDWQWWHLLSNARPIVLDDAPDEFEPLISMIDNIERNQRLGLVFETAVGEGSLLVCAADLFAADDDPSVRAFGRSLVEYAASDAFDPDRGVSEEVLEKLLTI</sequence>
<dbReference type="Gene3D" id="2.60.120.260">
    <property type="entry name" value="Galactose-binding domain-like"/>
    <property type="match status" value="1"/>
</dbReference>
<name>A0ABD5Y280_9EURY</name>
<evidence type="ECO:0000259" key="6">
    <source>
        <dbReference type="Pfam" id="PF00703"/>
    </source>
</evidence>
<keyword evidence="8" id="KW-1185">Reference proteome</keyword>
<dbReference type="Pfam" id="PF00703">
    <property type="entry name" value="Glyco_hydro_2"/>
    <property type="match status" value="1"/>
</dbReference>
<evidence type="ECO:0000313" key="7">
    <source>
        <dbReference type="EMBL" id="MFC7141563.1"/>
    </source>
</evidence>
<dbReference type="InterPro" id="IPR006102">
    <property type="entry name" value="Ig-like_GH2"/>
</dbReference>
<comment type="caution">
    <text evidence="7">The sequence shown here is derived from an EMBL/GenBank/DDBJ whole genome shotgun (WGS) entry which is preliminary data.</text>
</comment>
<evidence type="ECO:0000313" key="8">
    <source>
        <dbReference type="Proteomes" id="UP001596432"/>
    </source>
</evidence>
<gene>
    <name evidence="7" type="ORF">ACFQMA_17205</name>
</gene>
<dbReference type="Gene3D" id="3.20.20.80">
    <property type="entry name" value="Glycosidases"/>
    <property type="match status" value="1"/>
</dbReference>
<keyword evidence="3" id="KW-0378">Hydrolase</keyword>
<dbReference type="PANTHER" id="PTHR46323:SF2">
    <property type="entry name" value="BETA-GALACTOSIDASE"/>
    <property type="match status" value="1"/>
</dbReference>
<dbReference type="GO" id="GO:0004565">
    <property type="term" value="F:beta-galactosidase activity"/>
    <property type="evidence" value="ECO:0007669"/>
    <property type="project" value="UniProtKB-EC"/>
</dbReference>
<dbReference type="SUPFAM" id="SSF51445">
    <property type="entry name" value="(Trans)glycosidases"/>
    <property type="match status" value="1"/>
</dbReference>
<dbReference type="EMBL" id="JBHTAS010000001">
    <property type="protein sequence ID" value="MFC7141563.1"/>
    <property type="molecule type" value="Genomic_DNA"/>
</dbReference>
<dbReference type="InterPro" id="IPR008979">
    <property type="entry name" value="Galactose-bd-like_sf"/>
</dbReference>